<feature type="domain" description="Type VII secretion system protein EssD-like" evidence="1">
    <location>
        <begin position="19"/>
        <end position="109"/>
    </location>
</feature>
<evidence type="ECO:0000259" key="1">
    <source>
        <dbReference type="Pfam" id="PF13930"/>
    </source>
</evidence>
<dbReference type="EMBL" id="MN739234">
    <property type="protein sequence ID" value="QHS94835.1"/>
    <property type="molecule type" value="Genomic_DNA"/>
</dbReference>
<sequence length="145" mass="15989">MGDGYADMTYTYIQHGDYVVVSEAKATLLPESLGKGTDTTDCTRKYSRMLEDDGYSNCDAGHILAKHLGGYGNEPLNIFPQNHSINSGIFAQFEGKIYDCMQEANEGSLSWVFTYMNSTSTQPISIEYSASFDKGCSPLNKMFGN</sequence>
<dbReference type="Pfam" id="PF13930">
    <property type="entry name" value="Endonuclea_NS_2"/>
    <property type="match status" value="1"/>
</dbReference>
<dbReference type="AlphaFoldDB" id="A0A6C0BQV6"/>
<dbReference type="InterPro" id="IPR044927">
    <property type="entry name" value="Endonuclea_NS_2"/>
</dbReference>
<protein>
    <recommendedName>
        <fullName evidence="1">Type VII secretion system protein EssD-like domain-containing protein</fullName>
    </recommendedName>
</protein>
<reference evidence="2" key="1">
    <citation type="journal article" date="2020" name="Nature">
        <title>Giant virus diversity and host interactions through global metagenomics.</title>
        <authorList>
            <person name="Schulz F."/>
            <person name="Roux S."/>
            <person name="Paez-Espino D."/>
            <person name="Jungbluth S."/>
            <person name="Walsh D.A."/>
            <person name="Denef V.J."/>
            <person name="McMahon K.D."/>
            <person name="Konstantinidis K.T."/>
            <person name="Eloe-Fadrosh E.A."/>
            <person name="Kyrpides N.C."/>
            <person name="Woyke T."/>
        </authorList>
    </citation>
    <scope>NUCLEOTIDE SEQUENCE</scope>
    <source>
        <strain evidence="2">GVMAG-M-3300018428-16</strain>
    </source>
</reference>
<organism evidence="2">
    <name type="scientific">viral metagenome</name>
    <dbReference type="NCBI Taxonomy" id="1070528"/>
    <lineage>
        <taxon>unclassified sequences</taxon>
        <taxon>metagenomes</taxon>
        <taxon>organismal metagenomes</taxon>
    </lineage>
</organism>
<proteinExistence type="predicted"/>
<dbReference type="InterPro" id="IPR044929">
    <property type="entry name" value="DNA/RNA_non-sp_Endonuclease_sf"/>
</dbReference>
<accession>A0A6C0BQV6</accession>
<evidence type="ECO:0000313" key="2">
    <source>
        <dbReference type="EMBL" id="QHS94835.1"/>
    </source>
</evidence>
<dbReference type="Gene3D" id="3.40.570.10">
    <property type="entry name" value="Extracellular Endonuclease, subunit A"/>
    <property type="match status" value="1"/>
</dbReference>
<name>A0A6C0BQV6_9ZZZZ</name>